<dbReference type="AlphaFoldDB" id="A0A1Y1QAF9"/>
<evidence type="ECO:0000313" key="2">
    <source>
        <dbReference type="Proteomes" id="UP000192491"/>
    </source>
</evidence>
<dbReference type="Proteomes" id="UP000192491">
    <property type="component" value="Unassembled WGS sequence"/>
</dbReference>
<organism evidence="1 2">
    <name type="scientific">Thiothrix lacustris</name>
    <dbReference type="NCBI Taxonomy" id="525917"/>
    <lineage>
        <taxon>Bacteria</taxon>
        <taxon>Pseudomonadati</taxon>
        <taxon>Pseudomonadota</taxon>
        <taxon>Gammaproteobacteria</taxon>
        <taxon>Thiotrichales</taxon>
        <taxon>Thiotrichaceae</taxon>
        <taxon>Thiothrix</taxon>
    </lineage>
</organism>
<gene>
    <name evidence="1" type="ORF">BWK73_46175</name>
</gene>
<protein>
    <recommendedName>
        <fullName evidence="3">DUF4435 domain-containing protein</fullName>
    </recommendedName>
</protein>
<evidence type="ECO:0000313" key="1">
    <source>
        <dbReference type="EMBL" id="OQX01416.1"/>
    </source>
</evidence>
<dbReference type="Pfam" id="PF11536">
    <property type="entry name" value="DUF3226"/>
    <property type="match status" value="1"/>
</dbReference>
<name>A0A1Y1QAF9_9GAMM</name>
<dbReference type="EMBL" id="MTEJ01000578">
    <property type="protein sequence ID" value="OQX01416.1"/>
    <property type="molecule type" value="Genomic_DNA"/>
</dbReference>
<sequence>MLWKTIRRFGVSKSILIVESKGDKLFLEALIGFIRLENIEFSNPICKIDDYLCLGGKDNLRKELRELKTEVAKGEVARIGVILDADNAGIPARIKTINEILTALQFPIQLTKLNEWSNYEDEASGNTISISCHVLNFGGHGELETVLRAIKSEKSVFADCLESWKNCLHANDETITQKEFDKFWVNIYQRYDCCSKDEKTQAGKYCSDEASMKKPIWNFKHEALTELKAYLSIFT</sequence>
<comment type="caution">
    <text evidence="1">The sequence shown here is derived from an EMBL/GenBank/DDBJ whole genome shotgun (WGS) entry which is preliminary data.</text>
</comment>
<reference evidence="1 2" key="1">
    <citation type="submission" date="2017-01" db="EMBL/GenBank/DDBJ databases">
        <title>Novel large sulfur bacteria in the metagenomes of groundwater-fed chemosynthetic microbial mats in the Lake Huron basin.</title>
        <authorList>
            <person name="Sharrar A.M."/>
            <person name="Flood B.E."/>
            <person name="Bailey J.V."/>
            <person name="Jones D.S."/>
            <person name="Biddanda B."/>
            <person name="Ruberg S.A."/>
            <person name="Marcus D.N."/>
            <person name="Dick G.J."/>
        </authorList>
    </citation>
    <scope>NUCLEOTIDE SEQUENCE [LARGE SCALE GENOMIC DNA]</scope>
    <source>
        <strain evidence="1">A8</strain>
    </source>
</reference>
<dbReference type="InterPro" id="IPR024508">
    <property type="entry name" value="DUF3226"/>
</dbReference>
<accession>A0A1Y1QAF9</accession>
<proteinExistence type="predicted"/>
<evidence type="ECO:0008006" key="3">
    <source>
        <dbReference type="Google" id="ProtNLM"/>
    </source>
</evidence>